<reference evidence="4" key="2">
    <citation type="submission" date="2024-07" db="EMBL/GenBank/DDBJ databases">
        <title>Streptomyces haneummycinica sp. nov., a new antibiotic-producing actinobacterium isolated from marine sediment.</title>
        <authorList>
            <person name="Uemura M."/>
            <person name="Hamada M."/>
            <person name="Hirano S."/>
            <person name="Kobayashi K."/>
            <person name="Ohshiro T."/>
            <person name="Kobayashi T."/>
            <person name="Terahara T."/>
        </authorList>
    </citation>
    <scope>NUCLEOTIDE SEQUENCE</scope>
    <source>
        <strain evidence="4">KM77-8</strain>
    </source>
</reference>
<gene>
    <name evidence="4" type="ORF">SHKM778_31920</name>
</gene>
<evidence type="ECO:0000256" key="1">
    <source>
        <dbReference type="ARBA" id="ARBA00022450"/>
    </source>
</evidence>
<protein>
    <recommendedName>
        <fullName evidence="3">Carrier domain-containing protein</fullName>
    </recommendedName>
</protein>
<dbReference type="PROSITE" id="PS00012">
    <property type="entry name" value="PHOSPHOPANTETHEINE"/>
    <property type="match status" value="1"/>
</dbReference>
<proteinExistence type="predicted"/>
<dbReference type="PROSITE" id="PS50075">
    <property type="entry name" value="CARRIER"/>
    <property type="match status" value="1"/>
</dbReference>
<name>A0AAT9HHC0_9ACTN</name>
<dbReference type="InterPro" id="IPR009081">
    <property type="entry name" value="PP-bd_ACP"/>
</dbReference>
<dbReference type="Gene3D" id="1.10.1200.10">
    <property type="entry name" value="ACP-like"/>
    <property type="match status" value="1"/>
</dbReference>
<keyword evidence="1" id="KW-0596">Phosphopantetheine</keyword>
<evidence type="ECO:0000259" key="3">
    <source>
        <dbReference type="PROSITE" id="PS50075"/>
    </source>
</evidence>
<dbReference type="InterPro" id="IPR036736">
    <property type="entry name" value="ACP-like_sf"/>
</dbReference>
<evidence type="ECO:0000313" key="4">
    <source>
        <dbReference type="EMBL" id="BFO16804.1"/>
    </source>
</evidence>
<evidence type="ECO:0000256" key="2">
    <source>
        <dbReference type="ARBA" id="ARBA00022553"/>
    </source>
</evidence>
<organism evidence="4">
    <name type="scientific">Streptomyces haneummycinicus</name>
    <dbReference type="NCBI Taxonomy" id="3074435"/>
    <lineage>
        <taxon>Bacteria</taxon>
        <taxon>Bacillati</taxon>
        <taxon>Actinomycetota</taxon>
        <taxon>Actinomycetes</taxon>
        <taxon>Kitasatosporales</taxon>
        <taxon>Streptomycetaceae</taxon>
        <taxon>Streptomyces</taxon>
    </lineage>
</organism>
<dbReference type="SUPFAM" id="SSF47336">
    <property type="entry name" value="ACP-like"/>
    <property type="match status" value="1"/>
</dbReference>
<keyword evidence="2" id="KW-0597">Phosphoprotein</keyword>
<dbReference type="EMBL" id="AP035768">
    <property type="protein sequence ID" value="BFO16804.1"/>
    <property type="molecule type" value="Genomic_DNA"/>
</dbReference>
<reference evidence="4" key="1">
    <citation type="submission" date="2024-06" db="EMBL/GenBank/DDBJ databases">
        <authorList>
            <consortium name="consrtm"/>
            <person name="Uemura M."/>
            <person name="Terahara T."/>
        </authorList>
    </citation>
    <scope>NUCLEOTIDE SEQUENCE</scope>
    <source>
        <strain evidence="4">KM77-8</strain>
    </source>
</reference>
<accession>A0AAT9HHC0</accession>
<dbReference type="AlphaFoldDB" id="A0AAT9HHC0"/>
<dbReference type="Pfam" id="PF00550">
    <property type="entry name" value="PP-binding"/>
    <property type="match status" value="1"/>
</dbReference>
<sequence length="86" mass="9387">MSTSWGPDFEEVVRGFLPFLDEGEPLTAETDLRDAGLDSLGTVELLGKLEAQYDVRFADEALSPETFTTPGTLWAAVARLSETQAH</sequence>
<dbReference type="InterPro" id="IPR006162">
    <property type="entry name" value="Ppantetheine_attach_site"/>
</dbReference>
<feature type="domain" description="Carrier" evidence="3">
    <location>
        <begin position="3"/>
        <end position="81"/>
    </location>
</feature>